<dbReference type="InterPro" id="IPR036034">
    <property type="entry name" value="PDZ_sf"/>
</dbReference>
<evidence type="ECO:0000313" key="7">
    <source>
        <dbReference type="Proteomes" id="UP001303046"/>
    </source>
</evidence>
<accession>A0ABR1DXK5</accession>
<dbReference type="SUPFAM" id="SSF50156">
    <property type="entry name" value="PDZ domain-like"/>
    <property type="match status" value="1"/>
</dbReference>
<dbReference type="Pfam" id="PF00595">
    <property type="entry name" value="PDZ"/>
    <property type="match status" value="1"/>
</dbReference>
<feature type="region of interest" description="Disordered" evidence="3">
    <location>
        <begin position="322"/>
        <end position="512"/>
    </location>
</feature>
<comment type="subcellular location">
    <subcellularLocation>
        <location evidence="1">Nucleus</location>
    </subcellularLocation>
</comment>
<evidence type="ECO:0000256" key="1">
    <source>
        <dbReference type="ARBA" id="ARBA00004123"/>
    </source>
</evidence>
<protein>
    <recommendedName>
        <fullName evidence="5">PDZ domain-containing protein</fullName>
    </recommendedName>
</protein>
<dbReference type="PANTHER" id="PTHR23348">
    <property type="entry name" value="PERIAXIN/AHNAK"/>
    <property type="match status" value="1"/>
</dbReference>
<name>A0ABR1DXK5_NECAM</name>
<evidence type="ECO:0000313" key="6">
    <source>
        <dbReference type="EMBL" id="KAK6754211.1"/>
    </source>
</evidence>
<feature type="compositionally biased region" description="Basic and acidic residues" evidence="3">
    <location>
        <begin position="258"/>
        <end position="295"/>
    </location>
</feature>
<dbReference type="Gene3D" id="2.30.42.10">
    <property type="match status" value="1"/>
</dbReference>
<dbReference type="InterPro" id="IPR001478">
    <property type="entry name" value="PDZ"/>
</dbReference>
<feature type="domain" description="PDZ" evidence="5">
    <location>
        <begin position="133"/>
        <end position="198"/>
    </location>
</feature>
<feature type="region of interest" description="Disordered" evidence="3">
    <location>
        <begin position="239"/>
        <end position="307"/>
    </location>
</feature>
<evidence type="ECO:0000256" key="2">
    <source>
        <dbReference type="ARBA" id="ARBA00023242"/>
    </source>
</evidence>
<keyword evidence="2" id="KW-0539">Nucleus</keyword>
<dbReference type="InterPro" id="IPR052082">
    <property type="entry name" value="Myelin_sheath_structural"/>
</dbReference>
<dbReference type="EMBL" id="JAVFWL010000005">
    <property type="protein sequence ID" value="KAK6754211.1"/>
    <property type="molecule type" value="Genomic_DNA"/>
</dbReference>
<evidence type="ECO:0000256" key="3">
    <source>
        <dbReference type="SAM" id="MobiDB-lite"/>
    </source>
</evidence>
<organism evidence="6 7">
    <name type="scientific">Necator americanus</name>
    <name type="common">Human hookworm</name>
    <dbReference type="NCBI Taxonomy" id="51031"/>
    <lineage>
        <taxon>Eukaryota</taxon>
        <taxon>Metazoa</taxon>
        <taxon>Ecdysozoa</taxon>
        <taxon>Nematoda</taxon>
        <taxon>Chromadorea</taxon>
        <taxon>Rhabditida</taxon>
        <taxon>Rhabditina</taxon>
        <taxon>Rhabditomorpha</taxon>
        <taxon>Strongyloidea</taxon>
        <taxon>Ancylostomatidae</taxon>
        <taxon>Bunostominae</taxon>
        <taxon>Necator</taxon>
    </lineage>
</organism>
<keyword evidence="4" id="KW-0472">Membrane</keyword>
<feature type="compositionally biased region" description="Polar residues" evidence="3">
    <location>
        <begin position="349"/>
        <end position="366"/>
    </location>
</feature>
<feature type="compositionally biased region" description="Basic and acidic residues" evidence="3">
    <location>
        <begin position="470"/>
        <end position="493"/>
    </location>
</feature>
<reference evidence="6 7" key="1">
    <citation type="submission" date="2023-08" db="EMBL/GenBank/DDBJ databases">
        <title>A Necator americanus chromosomal reference genome.</title>
        <authorList>
            <person name="Ilik V."/>
            <person name="Petrzelkova K.J."/>
            <person name="Pardy F."/>
            <person name="Fuh T."/>
            <person name="Niatou-Singa F.S."/>
            <person name="Gouil Q."/>
            <person name="Baker L."/>
            <person name="Ritchie M.E."/>
            <person name="Jex A.R."/>
            <person name="Gazzola D."/>
            <person name="Li H."/>
            <person name="Toshio Fujiwara R."/>
            <person name="Zhan B."/>
            <person name="Aroian R.V."/>
            <person name="Pafco B."/>
            <person name="Schwarz E.M."/>
        </authorList>
    </citation>
    <scope>NUCLEOTIDE SEQUENCE [LARGE SCALE GENOMIC DNA]</scope>
    <source>
        <strain evidence="6 7">Aroian</strain>
        <tissue evidence="6">Whole animal</tissue>
    </source>
</reference>
<feature type="compositionally biased region" description="Low complexity" evidence="3">
    <location>
        <begin position="246"/>
        <end position="257"/>
    </location>
</feature>
<feature type="compositionally biased region" description="Polar residues" evidence="3">
    <location>
        <begin position="544"/>
        <end position="563"/>
    </location>
</feature>
<keyword evidence="4" id="KW-0812">Transmembrane</keyword>
<feature type="compositionally biased region" description="Polar residues" evidence="3">
    <location>
        <begin position="437"/>
        <end position="447"/>
    </location>
</feature>
<keyword evidence="7" id="KW-1185">Reference proteome</keyword>
<keyword evidence="4" id="KW-1133">Transmembrane helix</keyword>
<evidence type="ECO:0000259" key="5">
    <source>
        <dbReference type="PROSITE" id="PS50106"/>
    </source>
</evidence>
<proteinExistence type="predicted"/>
<feature type="transmembrane region" description="Helical" evidence="4">
    <location>
        <begin position="36"/>
        <end position="61"/>
    </location>
</feature>
<dbReference type="PROSITE" id="PS50106">
    <property type="entry name" value="PDZ"/>
    <property type="match status" value="1"/>
</dbReference>
<feature type="region of interest" description="Disordered" evidence="3">
    <location>
        <begin position="544"/>
        <end position="564"/>
    </location>
</feature>
<dbReference type="PANTHER" id="PTHR23348:SF16">
    <property type="entry name" value="LEUCINE RICH REPEAT FAMILY PROTEIN"/>
    <property type="match status" value="1"/>
</dbReference>
<dbReference type="Proteomes" id="UP001303046">
    <property type="component" value="Unassembled WGS sequence"/>
</dbReference>
<feature type="compositionally biased region" description="Basic and acidic residues" evidence="3">
    <location>
        <begin position="427"/>
        <end position="436"/>
    </location>
</feature>
<dbReference type="SMART" id="SM00228">
    <property type="entry name" value="PDZ"/>
    <property type="match status" value="1"/>
</dbReference>
<evidence type="ECO:0000256" key="4">
    <source>
        <dbReference type="SAM" id="Phobius"/>
    </source>
</evidence>
<gene>
    <name evidence="6" type="primary">Necator_chrV.g18088</name>
    <name evidence="6" type="ORF">RB195_013297</name>
</gene>
<dbReference type="CDD" id="cd00136">
    <property type="entry name" value="PDZ_canonical"/>
    <property type="match status" value="1"/>
</dbReference>
<sequence>MRETTTTIRTTTTFWLLAVQPAIIMADTCLSQPQLVGVVFGSVGATLAICIGIATVFWIVLRRSENSTKTVETGMTNGLCDIEGKNCGTQAKVSQRDQVTMIDSFKLPRKLLDTGTQKSFSVENVNEASGKVGVQLKSENAGGFGMTIQGNMNEGIYVKEIAPMGAADQTGNILPGDRIKTLTICFDNMVYEDALTLLSYASPYRVKFELERKIETPPPMDGEATNARIHPLFRSNTLTHIQFNPTSRASSRASSAETTEKIEKPSSPESDEKLTKTSVENSRKSDDIEMVEQKSEQTNVMNTPSPEPLLTKVISEVADSTTIDTDMSKMESSDYASDNTSEYRESESDYGNGSQLMLSPQHSQHTISDRMEITDVIADKPMTSPTSLPPKVEYCKALPPKSKPITSRSPSPKVKLTSKSPSPVPPIKEEIHEQKETITSPKRTSPISKIPSGPTQRIVADSSQGPPEFIEAKTSRIPKRTDSVKTPIIERKLPQLPKSVTQRSHSTEDKERGDVWSRLYMDKKANLRKTREMSVVTRSVTGEQEITSTITSPLQSPKPNRTSAAELRFGTLDREKRERLAANQDVLDRQTEELRKLGIL</sequence>
<comment type="caution">
    <text evidence="6">The sequence shown here is derived from an EMBL/GenBank/DDBJ whole genome shotgun (WGS) entry which is preliminary data.</text>
</comment>